<evidence type="ECO:0000256" key="8">
    <source>
        <dbReference type="ARBA" id="ARBA00023136"/>
    </source>
</evidence>
<dbReference type="KEGG" id="orp:MOP44_18680"/>
<dbReference type="InterPro" id="IPR005894">
    <property type="entry name" value="DrrA"/>
</dbReference>
<dbReference type="Gene3D" id="3.40.50.300">
    <property type="entry name" value="P-loop containing nucleotide triphosphate hydrolases"/>
    <property type="match status" value="1"/>
</dbReference>
<keyword evidence="7" id="KW-1278">Translocase</keyword>
<dbReference type="GO" id="GO:1900753">
    <property type="term" value="P:doxorubicin transport"/>
    <property type="evidence" value="ECO:0007669"/>
    <property type="project" value="InterPro"/>
</dbReference>
<keyword evidence="5" id="KW-0547">Nucleotide-binding</keyword>
<organism evidence="11 12">
    <name type="scientific">Occallatibacter riparius</name>
    <dbReference type="NCBI Taxonomy" id="1002689"/>
    <lineage>
        <taxon>Bacteria</taxon>
        <taxon>Pseudomonadati</taxon>
        <taxon>Acidobacteriota</taxon>
        <taxon>Terriglobia</taxon>
        <taxon>Terriglobales</taxon>
        <taxon>Acidobacteriaceae</taxon>
        <taxon>Occallatibacter</taxon>
    </lineage>
</organism>
<keyword evidence="8" id="KW-0472">Membrane</keyword>
<accession>A0A9J7BLD4</accession>
<dbReference type="SMART" id="SM00382">
    <property type="entry name" value="AAA"/>
    <property type="match status" value="1"/>
</dbReference>
<keyword evidence="12" id="KW-1185">Reference proteome</keyword>
<name>A0A9J7BLD4_9BACT</name>
<dbReference type="AlphaFoldDB" id="A0A9J7BLD4"/>
<dbReference type="PANTHER" id="PTHR42711">
    <property type="entry name" value="ABC TRANSPORTER ATP-BINDING PROTEIN"/>
    <property type="match status" value="1"/>
</dbReference>
<keyword evidence="3" id="KW-0536">Nodulation</keyword>
<evidence type="ECO:0000256" key="7">
    <source>
        <dbReference type="ARBA" id="ARBA00022967"/>
    </source>
</evidence>
<dbReference type="RefSeq" id="WP_260791773.1">
    <property type="nucleotide sequence ID" value="NZ_CP093313.1"/>
</dbReference>
<sequence>MIRVQNLKKTFGSFTAVDDVSFDVAAGEIFAFLGPNGAGKTTTIKMLTTLLKPTSGSIQLDGLDPQTHQNQARQRFGIVFQDPSLDGDLTAYENMQIHAVLYHVPHKIGKQRTEELLKLFELWDRRNDQVKKFSGGMKRRLEIARGFLHTPRILFLDEPTLGLDPQSRNQLWTIVKKVNETERVTVFLTTHYMDEADRVAHRIGIIDHGKLVTQGTPAEIKQQTDTQTLEDAFLKLTGNTIRDESADPAAAMRQFAKMWQQNRR</sequence>
<evidence type="ECO:0000256" key="3">
    <source>
        <dbReference type="ARBA" id="ARBA00022458"/>
    </source>
</evidence>
<dbReference type="FunFam" id="3.40.50.300:FF:000589">
    <property type="entry name" value="ABC transporter, ATP-binding subunit"/>
    <property type="match status" value="1"/>
</dbReference>
<dbReference type="EMBL" id="CP093313">
    <property type="protein sequence ID" value="UWZ82586.1"/>
    <property type="molecule type" value="Genomic_DNA"/>
</dbReference>
<evidence type="ECO:0000256" key="2">
    <source>
        <dbReference type="ARBA" id="ARBA00022448"/>
    </source>
</evidence>
<dbReference type="InterPro" id="IPR017871">
    <property type="entry name" value="ABC_transporter-like_CS"/>
</dbReference>
<dbReference type="SUPFAM" id="SSF52540">
    <property type="entry name" value="P-loop containing nucleoside triphosphate hydrolases"/>
    <property type="match status" value="1"/>
</dbReference>
<proteinExistence type="inferred from homology"/>
<evidence type="ECO:0000259" key="10">
    <source>
        <dbReference type="PROSITE" id="PS50893"/>
    </source>
</evidence>
<dbReference type="PANTHER" id="PTHR42711:SF5">
    <property type="entry name" value="ABC TRANSPORTER ATP-BINDING PROTEIN NATA"/>
    <property type="match status" value="1"/>
</dbReference>
<dbReference type="InterPro" id="IPR003593">
    <property type="entry name" value="AAA+_ATPase"/>
</dbReference>
<evidence type="ECO:0000313" key="11">
    <source>
        <dbReference type="EMBL" id="UWZ82586.1"/>
    </source>
</evidence>
<dbReference type="GO" id="GO:0005886">
    <property type="term" value="C:plasma membrane"/>
    <property type="evidence" value="ECO:0007669"/>
    <property type="project" value="UniProtKB-SubCell"/>
</dbReference>
<evidence type="ECO:0000256" key="4">
    <source>
        <dbReference type="ARBA" id="ARBA00022475"/>
    </source>
</evidence>
<dbReference type="PROSITE" id="PS00211">
    <property type="entry name" value="ABC_TRANSPORTER_1"/>
    <property type="match status" value="1"/>
</dbReference>
<evidence type="ECO:0000256" key="5">
    <source>
        <dbReference type="ARBA" id="ARBA00022741"/>
    </source>
</evidence>
<keyword evidence="2" id="KW-0813">Transport</keyword>
<dbReference type="GO" id="GO:0005524">
    <property type="term" value="F:ATP binding"/>
    <property type="evidence" value="ECO:0007669"/>
    <property type="project" value="UniProtKB-KW"/>
</dbReference>
<dbReference type="NCBIfam" id="TIGR01188">
    <property type="entry name" value="drrA"/>
    <property type="match status" value="1"/>
</dbReference>
<keyword evidence="6 11" id="KW-0067">ATP-binding</keyword>
<dbReference type="Pfam" id="PF00005">
    <property type="entry name" value="ABC_tran"/>
    <property type="match status" value="1"/>
</dbReference>
<comment type="similarity">
    <text evidence="9">Belongs to the ABC transporter superfamily. Drug exporter-1 (DrugE1) (TC 3.A.1.105) family.</text>
</comment>
<comment type="subcellular location">
    <subcellularLocation>
        <location evidence="1">Cell membrane</location>
        <topology evidence="1">Peripheral membrane protein</topology>
        <orientation evidence="1">Cytoplasmic side</orientation>
    </subcellularLocation>
</comment>
<evidence type="ECO:0000313" key="12">
    <source>
        <dbReference type="Proteomes" id="UP001059380"/>
    </source>
</evidence>
<feature type="domain" description="ABC transporter" evidence="10">
    <location>
        <begin position="2"/>
        <end position="233"/>
    </location>
</feature>
<evidence type="ECO:0000256" key="6">
    <source>
        <dbReference type="ARBA" id="ARBA00022840"/>
    </source>
</evidence>
<evidence type="ECO:0000256" key="1">
    <source>
        <dbReference type="ARBA" id="ARBA00004413"/>
    </source>
</evidence>
<evidence type="ECO:0000256" key="9">
    <source>
        <dbReference type="ARBA" id="ARBA00049985"/>
    </source>
</evidence>
<dbReference type="InterPro" id="IPR027417">
    <property type="entry name" value="P-loop_NTPase"/>
</dbReference>
<dbReference type="GO" id="GO:0043215">
    <property type="term" value="P:daunorubicin transport"/>
    <property type="evidence" value="ECO:0007669"/>
    <property type="project" value="InterPro"/>
</dbReference>
<protein>
    <submittedName>
        <fullName evidence="11">ATP-binding cassette domain-containing protein</fullName>
    </submittedName>
</protein>
<keyword evidence="4" id="KW-1003">Cell membrane</keyword>
<reference evidence="11" key="1">
    <citation type="submission" date="2021-04" db="EMBL/GenBank/DDBJ databases">
        <title>Phylogenetic analysis of Acidobacteriaceae.</title>
        <authorList>
            <person name="Qiu L."/>
            <person name="Zhang Q."/>
        </authorList>
    </citation>
    <scope>NUCLEOTIDE SEQUENCE</scope>
    <source>
        <strain evidence="11">DSM 25168</strain>
    </source>
</reference>
<gene>
    <name evidence="11" type="ORF">MOP44_18680</name>
</gene>
<dbReference type="Proteomes" id="UP001059380">
    <property type="component" value="Chromosome"/>
</dbReference>
<dbReference type="PROSITE" id="PS50893">
    <property type="entry name" value="ABC_TRANSPORTER_2"/>
    <property type="match status" value="1"/>
</dbReference>
<dbReference type="InterPro" id="IPR050763">
    <property type="entry name" value="ABC_transporter_ATP-binding"/>
</dbReference>
<dbReference type="InterPro" id="IPR003439">
    <property type="entry name" value="ABC_transporter-like_ATP-bd"/>
</dbReference>
<dbReference type="GO" id="GO:0016887">
    <property type="term" value="F:ATP hydrolysis activity"/>
    <property type="evidence" value="ECO:0007669"/>
    <property type="project" value="InterPro"/>
</dbReference>